<feature type="region of interest" description="Disordered" evidence="1">
    <location>
        <begin position="237"/>
        <end position="277"/>
    </location>
</feature>
<sequence length="598" mass="67217">MANADKIVYLEKSLGGLAPKATMGKYSVQADACRTMMLQAVEPLVHNLFAQADDDLYRLAENSTSNARQTLFFDAMRGLRLFQEKAEKSYLRLLENTFTSFWAGRSSVSFYADRSSMDDEEFSLVEKEELEEELAVTSMASKAVSNYHRELHTLNRRFAHMLGLESIDGEENPAGPTALSQIFRVVLDEWDTEEVLARIVVYKCFEKSVLSNLGDVYEAMNLYLAEKDVLPELSQQRSRGWARNRQQAHSPAGRSSDADSSRVEDSAVADTGAGAEEEPIPTLQEIWQYVRQLASQGVPGAAGTGAASNQHLPVLPRNNVMDALSNMQSAALSDLDLENVEWNAVQDRIRQQLSQTLCLDEEGNATHRFGEQDQQTIDLIMMLFDQVLDDANLPDAMRALIARLQIPVLKAAIADDTFVDDQQHPARRLLNDLAAASVGWRDDGDRSEKSLYFHVKQTVDRIVHEYTEDIALFDEVREDFARFMEKRARLKKMLEDRLTQAVSGEEKLEVAQQRVEEVLHELGVAYLPAAAREILEKPWKKLMTILLLREGEEGANWQKAVNLAKLLTQYLGRDAGSVDRQKLLSSIPDIISGLKKGF</sequence>
<dbReference type="Proteomes" id="UP000886339">
    <property type="component" value="Unassembled WGS sequence"/>
</dbReference>
<dbReference type="Pfam" id="PF07793">
    <property type="entry name" value="DUF1631"/>
    <property type="match status" value="1"/>
</dbReference>
<proteinExistence type="predicted"/>
<feature type="compositionally biased region" description="Polar residues" evidence="1">
    <location>
        <begin position="237"/>
        <end position="249"/>
    </location>
</feature>
<evidence type="ECO:0000256" key="1">
    <source>
        <dbReference type="SAM" id="MobiDB-lite"/>
    </source>
</evidence>
<evidence type="ECO:0000313" key="2">
    <source>
        <dbReference type="EMBL" id="HEC06536.1"/>
    </source>
</evidence>
<protein>
    <submittedName>
        <fullName evidence="2">DUF1631 family protein</fullName>
    </submittedName>
</protein>
<feature type="compositionally biased region" description="Basic and acidic residues" evidence="1">
    <location>
        <begin position="256"/>
        <end position="265"/>
    </location>
</feature>
<dbReference type="EMBL" id="DRLF01000236">
    <property type="protein sequence ID" value="HEC06536.1"/>
    <property type="molecule type" value="Genomic_DNA"/>
</dbReference>
<reference evidence="2" key="1">
    <citation type="journal article" date="2020" name="mSystems">
        <title>Genome- and Community-Level Interaction Insights into Carbon Utilization and Element Cycling Functions of Hydrothermarchaeota in Hydrothermal Sediment.</title>
        <authorList>
            <person name="Zhou Z."/>
            <person name="Liu Y."/>
            <person name="Xu W."/>
            <person name="Pan J."/>
            <person name="Luo Z.H."/>
            <person name="Li M."/>
        </authorList>
    </citation>
    <scope>NUCLEOTIDE SEQUENCE [LARGE SCALE GENOMIC DNA]</scope>
    <source>
        <strain evidence="2">HyVt-458</strain>
    </source>
</reference>
<accession>A0A831RT07</accession>
<dbReference type="AlphaFoldDB" id="A0A831RT07"/>
<name>A0A831RT07_9GAMM</name>
<feature type="non-terminal residue" evidence="2">
    <location>
        <position position="598"/>
    </location>
</feature>
<comment type="caution">
    <text evidence="2">The sequence shown here is derived from an EMBL/GenBank/DDBJ whole genome shotgun (WGS) entry which is preliminary data.</text>
</comment>
<dbReference type="InterPro" id="IPR012434">
    <property type="entry name" value="DUF1631"/>
</dbReference>
<gene>
    <name evidence="2" type="ORF">ENJ12_06780</name>
</gene>
<organism evidence="2">
    <name type="scientific">Thiolapillus brandeum</name>
    <dbReference type="NCBI Taxonomy" id="1076588"/>
    <lineage>
        <taxon>Bacteria</taxon>
        <taxon>Pseudomonadati</taxon>
        <taxon>Pseudomonadota</taxon>
        <taxon>Gammaproteobacteria</taxon>
        <taxon>Chromatiales</taxon>
        <taxon>Sedimenticolaceae</taxon>
        <taxon>Thiolapillus</taxon>
    </lineage>
</organism>